<dbReference type="AlphaFoldDB" id="A0A1G7IGQ8"/>
<dbReference type="EMBL" id="LT629690">
    <property type="protein sequence ID" value="SDF11940.1"/>
    <property type="molecule type" value="Genomic_DNA"/>
</dbReference>
<evidence type="ECO:0000313" key="3">
    <source>
        <dbReference type="Proteomes" id="UP000182427"/>
    </source>
</evidence>
<keyword evidence="3" id="KW-1185">Reference proteome</keyword>
<protein>
    <recommendedName>
        <fullName evidence="4">MetA-pathway of phenol degradation</fullName>
    </recommendedName>
</protein>
<dbReference type="Proteomes" id="UP000182427">
    <property type="component" value="Chromosome I"/>
</dbReference>
<keyword evidence="1" id="KW-0732">Signal</keyword>
<feature type="signal peptide" evidence="1">
    <location>
        <begin position="1"/>
        <end position="27"/>
    </location>
</feature>
<evidence type="ECO:0000256" key="1">
    <source>
        <dbReference type="SAM" id="SignalP"/>
    </source>
</evidence>
<gene>
    <name evidence="2" type="ORF">SAMN05444167_1446</name>
</gene>
<feature type="chain" id="PRO_5009241360" description="MetA-pathway of phenol degradation" evidence="1">
    <location>
        <begin position="28"/>
        <end position="274"/>
    </location>
</feature>
<sequence length="274" mass="29743">MSFNSCFLSRVSALLSCALLCCVTCKAQTPNVVPDANPGRPTVSTPATLTPVGYLQFETGGLYARHSGEFSTRFEVNEVVKLAVHERLQALLLIEPVVKSTKSSSDSAKPGEVFVGAQGVLMKGAESRPTLSASYIYRTHASPAPELDYGTYRQGFMLLLSGDVKGFHADLNGMLNEQISDETGARRGQFGQSLAVSHPVGRFIVSGELWHFTQPLVKGNAVGNLWSAAYPVRKNLVVDAAYEHGLTSTSTRWQTTLGISYLLPKQLLPWKHRG</sequence>
<proteinExistence type="predicted"/>
<name>A0A1G7IGQ8_9BACT</name>
<accession>A0A1G7IGQ8</accession>
<reference evidence="2 3" key="1">
    <citation type="submission" date="2016-10" db="EMBL/GenBank/DDBJ databases">
        <authorList>
            <person name="de Groot N.N."/>
        </authorList>
    </citation>
    <scope>NUCLEOTIDE SEQUENCE [LARGE SCALE GENOMIC DNA]</scope>
    <source>
        <strain evidence="2 3">GAS232</strain>
    </source>
</reference>
<evidence type="ECO:0008006" key="4">
    <source>
        <dbReference type="Google" id="ProtNLM"/>
    </source>
</evidence>
<organism evidence="2 3">
    <name type="scientific">Terriglobus roseus</name>
    <dbReference type="NCBI Taxonomy" id="392734"/>
    <lineage>
        <taxon>Bacteria</taxon>
        <taxon>Pseudomonadati</taxon>
        <taxon>Acidobacteriota</taxon>
        <taxon>Terriglobia</taxon>
        <taxon>Terriglobales</taxon>
        <taxon>Acidobacteriaceae</taxon>
        <taxon>Terriglobus</taxon>
    </lineage>
</organism>
<evidence type="ECO:0000313" key="2">
    <source>
        <dbReference type="EMBL" id="SDF11940.1"/>
    </source>
</evidence>